<organism evidence="5 6">
    <name type="scientific">Sediminicola luteus</name>
    <dbReference type="NCBI Taxonomy" id="319238"/>
    <lineage>
        <taxon>Bacteria</taxon>
        <taxon>Pseudomonadati</taxon>
        <taxon>Bacteroidota</taxon>
        <taxon>Flavobacteriia</taxon>
        <taxon>Flavobacteriales</taxon>
        <taxon>Flavobacteriaceae</taxon>
        <taxon>Sediminicola</taxon>
    </lineage>
</organism>
<feature type="chain" id="PRO_5012223999" description="Secretion system C-terminal sorting domain-containing protein" evidence="2">
    <location>
        <begin position="20"/>
        <end position="832"/>
    </location>
</feature>
<feature type="domain" description="Secretion system C-terminal sorting" evidence="4">
    <location>
        <begin position="756"/>
        <end position="820"/>
    </location>
</feature>
<keyword evidence="6" id="KW-1185">Reference proteome</keyword>
<evidence type="ECO:0000256" key="1">
    <source>
        <dbReference type="ARBA" id="ARBA00022729"/>
    </source>
</evidence>
<evidence type="ECO:0008006" key="7">
    <source>
        <dbReference type="Google" id="ProtNLM"/>
    </source>
</evidence>
<keyword evidence="1 2" id="KW-0732">Signal</keyword>
<accession>A0A2A4G441</accession>
<feature type="domain" description="DUF4114" evidence="3">
    <location>
        <begin position="147"/>
        <end position="230"/>
    </location>
</feature>
<dbReference type="InterPro" id="IPR026444">
    <property type="entry name" value="Secre_tail"/>
</dbReference>
<evidence type="ECO:0000259" key="3">
    <source>
        <dbReference type="Pfam" id="PF13448"/>
    </source>
</evidence>
<dbReference type="Proteomes" id="UP000219559">
    <property type="component" value="Unassembled WGS sequence"/>
</dbReference>
<feature type="signal peptide" evidence="2">
    <location>
        <begin position="1"/>
        <end position="19"/>
    </location>
</feature>
<protein>
    <recommendedName>
        <fullName evidence="7">Secretion system C-terminal sorting domain-containing protein</fullName>
    </recommendedName>
</protein>
<evidence type="ECO:0000313" key="5">
    <source>
        <dbReference type="EMBL" id="PCE62522.1"/>
    </source>
</evidence>
<comment type="caution">
    <text evidence="5">The sequence shown here is derived from an EMBL/GenBank/DDBJ whole genome shotgun (WGS) entry which is preliminary data.</text>
</comment>
<evidence type="ECO:0000259" key="4">
    <source>
        <dbReference type="Pfam" id="PF18962"/>
    </source>
</evidence>
<dbReference type="InterPro" id="IPR025193">
    <property type="entry name" value="DUF4114"/>
</dbReference>
<sequence length="832" mass="93141">MMRLILLFSAFFAISFSFAQNYSFLGEYTSDGTPLYFDGKDDVSDQTLQLIADALPEGYPVPEYNPHYISSGYDTDLILEEDADVWVTFVGEGAGYKNVLGFYTYSIDNPLTKAPKNKDITIIFPNVSALNSGGSLEVGHKVKIGRFEAGTGIGWVLLANGWKGKVTSGLWQLHSGTDFNPEADEALRYHNVLLNDPDNERIILGFEDIRRDYGSCDNDFNDALFYITANPFSAIKRNNYNKITDHTPVSSGNDGGLESNGDLASLIAKRNFDRSKKNTFKNKRSLQFKYDKKSYKSLGAKSGSLDDYFPPTGMFGNETPYVSSPEDLLGITNADKVFSIDYYQSDKRVSAALATETKDAVYNHTKTICDRLNGSTLLDLRTITLQGYQLIYSELERANGNVEYALVFSVMDHGNHQSLYSLWNIEEYPKGAYKNFQIWGNHMGQVSTLANSVINTLNKEKQLKQEVKDNILPTVFFKNGAYKNGQLHLEIVNKQNSKWLLLDGNYKTTEQNEYQNLNQVIDLNGDWEETLVIETGHLFDMGLSIIAENSYQHDAMYLADGPWGTDMNTAVDSLESFKITPHTPSTKKGHTVERGIIATGAVKETINVFRNLMAGDRQLPITTYKSIDLNLKNSQEIEVSLVTDATTDWNERLRLKIGSNTDETEINLPFSDFKNHEGKPVEFEKLRSIVFSIQGDYKNYSPFVLEVAGVVIVATNPDAQENEATGPTLFGDPLYPDDIEIKKAESDLDSLKLMNYPNPFTESTSIQLPEPTDKVWVMISHLNGQVLFSQVLNTNNDNHVNVNLNQLASGVYAYKLSDLSNGKSYGGKLIKE</sequence>
<dbReference type="Pfam" id="PF13448">
    <property type="entry name" value="DUF4114"/>
    <property type="match status" value="1"/>
</dbReference>
<dbReference type="AlphaFoldDB" id="A0A2A4G441"/>
<evidence type="ECO:0000313" key="6">
    <source>
        <dbReference type="Proteomes" id="UP000219559"/>
    </source>
</evidence>
<proteinExistence type="predicted"/>
<evidence type="ECO:0000256" key="2">
    <source>
        <dbReference type="SAM" id="SignalP"/>
    </source>
</evidence>
<dbReference type="NCBIfam" id="TIGR04183">
    <property type="entry name" value="Por_Secre_tail"/>
    <property type="match status" value="1"/>
</dbReference>
<dbReference type="EMBL" id="NBWU01000008">
    <property type="protein sequence ID" value="PCE62522.1"/>
    <property type="molecule type" value="Genomic_DNA"/>
</dbReference>
<gene>
    <name evidence="5" type="ORF">B7P33_17960</name>
</gene>
<name>A0A2A4G441_9FLAO</name>
<dbReference type="Pfam" id="PF18962">
    <property type="entry name" value="Por_Secre_tail"/>
    <property type="match status" value="1"/>
</dbReference>
<reference evidence="5 6" key="1">
    <citation type="submission" date="2017-04" db="EMBL/GenBank/DDBJ databases">
        <title>A new member of the family Flavobacteriaceae isolated from ascidians.</title>
        <authorList>
            <person name="Chen L."/>
        </authorList>
    </citation>
    <scope>NUCLEOTIDE SEQUENCE [LARGE SCALE GENOMIC DNA]</scope>
    <source>
        <strain evidence="5 6">HQA918</strain>
    </source>
</reference>